<name>A0A1X7SPG2_AMPQE</name>
<proteinExistence type="predicted"/>
<evidence type="ECO:0000259" key="1">
    <source>
        <dbReference type="Pfam" id="PF05699"/>
    </source>
</evidence>
<dbReference type="eggNOG" id="ENOG502R035">
    <property type="taxonomic scope" value="Eukaryota"/>
</dbReference>
<dbReference type="SUPFAM" id="SSF53098">
    <property type="entry name" value="Ribonuclease H-like"/>
    <property type="match status" value="1"/>
</dbReference>
<feature type="domain" description="HAT C-terminal dimerisation" evidence="1">
    <location>
        <begin position="494"/>
        <end position="560"/>
    </location>
</feature>
<dbReference type="InterPro" id="IPR008906">
    <property type="entry name" value="HATC_C_dom"/>
</dbReference>
<protein>
    <recommendedName>
        <fullName evidence="1">HAT C-terminal dimerisation domain-containing protein</fullName>
    </recommendedName>
</protein>
<dbReference type="PANTHER" id="PTHR46880:SF5">
    <property type="entry name" value="DUF4371 DOMAIN-CONTAINING PROTEIN"/>
    <property type="match status" value="1"/>
</dbReference>
<accession>A0A1X7SPG2</accession>
<dbReference type="InterPro" id="IPR012337">
    <property type="entry name" value="RNaseH-like_sf"/>
</dbReference>
<dbReference type="Pfam" id="PF05699">
    <property type="entry name" value="Dimer_Tnp_hAT"/>
    <property type="match status" value="1"/>
</dbReference>
<dbReference type="PANTHER" id="PTHR46880">
    <property type="entry name" value="RAS-ASSOCIATING DOMAIN-CONTAINING PROTEIN"/>
    <property type="match status" value="1"/>
</dbReference>
<dbReference type="EnsemblMetazoa" id="Aqu2.1.04000_001">
    <property type="protein sequence ID" value="Aqu2.1.04000_001"/>
    <property type="gene ID" value="Aqu2.1.04000"/>
</dbReference>
<dbReference type="OMA" id="FSSACEM"/>
<reference evidence="2" key="1">
    <citation type="submission" date="2017-05" db="UniProtKB">
        <authorList>
            <consortium name="EnsemblMetazoa"/>
        </authorList>
    </citation>
    <scope>IDENTIFICATION</scope>
</reference>
<organism evidence="2">
    <name type="scientific">Amphimedon queenslandica</name>
    <name type="common">Sponge</name>
    <dbReference type="NCBI Taxonomy" id="400682"/>
    <lineage>
        <taxon>Eukaryota</taxon>
        <taxon>Metazoa</taxon>
        <taxon>Porifera</taxon>
        <taxon>Demospongiae</taxon>
        <taxon>Heteroscleromorpha</taxon>
        <taxon>Haplosclerida</taxon>
        <taxon>Niphatidae</taxon>
        <taxon>Amphimedon</taxon>
    </lineage>
</organism>
<evidence type="ECO:0000313" key="2">
    <source>
        <dbReference type="EnsemblMetazoa" id="Aqu2.1.04000_001"/>
    </source>
</evidence>
<sequence>MCYQDQSSTQHQNCSGSYRESLHRRAKRRKIDDLIHSEDCLTVDGEAFCDALRCIYFLAKNETPHTTNFVPLHSLCVQLGNTTLPRLLLEGKNRTYPSEQTMKEMMEAIGSAIEEFLLKNICASPFYSIILDESTDLSTVKQLGLVVQYLDMETATAETKYLKLIDLSPAVHATADVIVKAVTAYLEEKASPAPGLQKLIGAASDGASVMVGRDNGVIVQLKIKVPGLIATHCSAHRLALAASDAAHTTPWFARFERILNQVYSFFSRSAVHTAELVEIQRMMDHPKLKLKKPSETRWLSLENAVSALRCCYRPVKAVLENEAAEGDATALGLHTQLKKPEFIVNIHFLCDVLDTVGSLSKAFQSNQVNLLGIENLVKEKLSVLEELQNDIYCGGYMLTVIKNYPEELAAVKETNFDTKAACYIKELISSIRNRFPNIRLITLLGHLHPKHVAEATPAIIFELASSLSLNGPNLWNEFMSYKSFALSLKPMSLHQSVLEMWHPDRRDTMVAAYPLISQLLAQVIVLPASSAEVERVFSTINRTKTPLRNHLTTMMLDNLIRISMDGPECCEWDPVPAAL</sequence>
<dbReference type="AlphaFoldDB" id="A0A1X7SPG2"/>
<dbReference type="GO" id="GO:0046983">
    <property type="term" value="F:protein dimerization activity"/>
    <property type="evidence" value="ECO:0007669"/>
    <property type="project" value="InterPro"/>
</dbReference>
<dbReference type="OrthoDB" id="6159421at2759"/>
<dbReference type="InParanoid" id="A0A1X7SPG2"/>